<gene>
    <name evidence="7" type="ORF">ACFPOF_23655</name>
</gene>
<dbReference type="InterPro" id="IPR000322">
    <property type="entry name" value="Glyco_hydro_31_TIM"/>
</dbReference>
<comment type="caution">
    <text evidence="7">The sequence shown here is derived from an EMBL/GenBank/DDBJ whole genome shotgun (WGS) entry which is preliminary data.</text>
</comment>
<dbReference type="Pfam" id="PF01055">
    <property type="entry name" value="Glyco_hydro_31_2nd"/>
    <property type="match status" value="1"/>
</dbReference>
<comment type="similarity">
    <text evidence="1 4">Belongs to the glycosyl hydrolase 31 family.</text>
</comment>
<sequence length="529" mass="59121">MMGSRELCIHLLDGEVWWGGDITYGDQMPFGRETVEVDLAAGIRGNQAAPLLVSNKGRYVWADDPIRYRFEDGLLTVTCEASEPMLRESGGNLREAFRSAADAHFPATGTLPDERFFSVPQYNLWIELQYEPTQEKTLRYAEAVLANGLPPGVIMIDDNWMEDYGVWRFRADRFPDPKAMTDRLHELGFQVILWTCPFVSPDNAANFRMLESNGYLLRDERGETAIRRWWNGYSAVLDCTNSGAVAWYQEELQRLMNDYGIDGFKLDAGDPEFYRASDLSAVPMHPNGHCEAWAKVGLHYAFNEYRACWKMGGQPLVQRLRDRNHSWDLNGLASLIPNGLAQGLSGYAFICPDMIGGGQISDVENNPSFRIDQELFVRYAQCSALFPMMQFSTAPWRVLDKEHLALCVEAAKLHAGLGDTFLALARHAAVTGEPIMRHMAYVFPDSGLEDVTDQFMIGDSLLVAPVVEQGARSRAIRFPAGEWLGDDGSSVQGPCVLEVEAPLSRLPHYRLMIGGAIGNGERLSSDTNP</sequence>
<keyword evidence="2 4" id="KW-0378">Hydrolase</keyword>
<dbReference type="PANTHER" id="PTHR43053:SF4">
    <property type="entry name" value="MYOGENESIS-REGULATING GLYCOSIDASE"/>
    <property type="match status" value="1"/>
</dbReference>
<evidence type="ECO:0000259" key="6">
    <source>
        <dbReference type="Pfam" id="PF21365"/>
    </source>
</evidence>
<dbReference type="Proteomes" id="UP001596113">
    <property type="component" value="Unassembled WGS sequence"/>
</dbReference>
<evidence type="ECO:0000256" key="4">
    <source>
        <dbReference type="RuleBase" id="RU361185"/>
    </source>
</evidence>
<dbReference type="SUPFAM" id="SSF51011">
    <property type="entry name" value="Glycosyl hydrolase domain"/>
    <property type="match status" value="1"/>
</dbReference>
<evidence type="ECO:0000256" key="1">
    <source>
        <dbReference type="ARBA" id="ARBA00007806"/>
    </source>
</evidence>
<dbReference type="InterPro" id="IPR048395">
    <property type="entry name" value="Glyco_hydro_31_C"/>
</dbReference>
<feature type="domain" description="Glycoside hydrolase family 31 TIM barrel" evidence="5">
    <location>
        <begin position="129"/>
        <end position="393"/>
    </location>
</feature>
<dbReference type="Gene3D" id="3.20.20.80">
    <property type="entry name" value="Glycosidases"/>
    <property type="match status" value="1"/>
</dbReference>
<dbReference type="InterPro" id="IPR050985">
    <property type="entry name" value="Alpha-glycosidase_related"/>
</dbReference>
<dbReference type="Gene3D" id="2.60.40.1180">
    <property type="entry name" value="Golgi alpha-mannosidase II"/>
    <property type="match status" value="1"/>
</dbReference>
<dbReference type="RefSeq" id="WP_378137322.1">
    <property type="nucleotide sequence ID" value="NZ_JBHSMI010000032.1"/>
</dbReference>
<protein>
    <submittedName>
        <fullName evidence="7">Glycoside hydrolase family 31 protein</fullName>
    </submittedName>
</protein>
<accession>A0ABW0HZW5</accession>
<dbReference type="InterPro" id="IPR017853">
    <property type="entry name" value="GH"/>
</dbReference>
<evidence type="ECO:0000256" key="2">
    <source>
        <dbReference type="ARBA" id="ARBA00022801"/>
    </source>
</evidence>
<evidence type="ECO:0000313" key="7">
    <source>
        <dbReference type="EMBL" id="MFC5405752.1"/>
    </source>
</evidence>
<feature type="domain" description="Glycosyl hydrolase family 31 C-terminal" evidence="6">
    <location>
        <begin position="432"/>
        <end position="509"/>
    </location>
</feature>
<evidence type="ECO:0000313" key="8">
    <source>
        <dbReference type="Proteomes" id="UP001596113"/>
    </source>
</evidence>
<proteinExistence type="inferred from homology"/>
<dbReference type="Pfam" id="PF21365">
    <property type="entry name" value="Glyco_hydro_31_3rd"/>
    <property type="match status" value="1"/>
</dbReference>
<dbReference type="InterPro" id="IPR013780">
    <property type="entry name" value="Glyco_hydro_b"/>
</dbReference>
<organism evidence="7 8">
    <name type="scientific">Cohnella soli</name>
    <dbReference type="NCBI Taxonomy" id="425005"/>
    <lineage>
        <taxon>Bacteria</taxon>
        <taxon>Bacillati</taxon>
        <taxon>Bacillota</taxon>
        <taxon>Bacilli</taxon>
        <taxon>Bacillales</taxon>
        <taxon>Paenibacillaceae</taxon>
        <taxon>Cohnella</taxon>
    </lineage>
</organism>
<evidence type="ECO:0000259" key="5">
    <source>
        <dbReference type="Pfam" id="PF01055"/>
    </source>
</evidence>
<keyword evidence="8" id="KW-1185">Reference proteome</keyword>
<evidence type="ECO:0000256" key="3">
    <source>
        <dbReference type="ARBA" id="ARBA00023295"/>
    </source>
</evidence>
<dbReference type="PANTHER" id="PTHR43053">
    <property type="entry name" value="GLYCOSIDASE FAMILY 31"/>
    <property type="match status" value="1"/>
</dbReference>
<name>A0ABW0HZW5_9BACL</name>
<reference evidence="8" key="1">
    <citation type="journal article" date="2019" name="Int. J. Syst. Evol. Microbiol.">
        <title>The Global Catalogue of Microorganisms (GCM) 10K type strain sequencing project: providing services to taxonomists for standard genome sequencing and annotation.</title>
        <authorList>
            <consortium name="The Broad Institute Genomics Platform"/>
            <consortium name="The Broad Institute Genome Sequencing Center for Infectious Disease"/>
            <person name="Wu L."/>
            <person name="Ma J."/>
        </authorList>
    </citation>
    <scope>NUCLEOTIDE SEQUENCE [LARGE SCALE GENOMIC DNA]</scope>
    <source>
        <strain evidence="8">CGMCC 1.18575</strain>
    </source>
</reference>
<keyword evidence="3 4" id="KW-0326">Glycosidase</keyword>
<dbReference type="CDD" id="cd06592">
    <property type="entry name" value="GH31_NET37"/>
    <property type="match status" value="1"/>
</dbReference>
<dbReference type="SUPFAM" id="SSF51445">
    <property type="entry name" value="(Trans)glycosidases"/>
    <property type="match status" value="1"/>
</dbReference>
<dbReference type="EMBL" id="JBHSMI010000032">
    <property type="protein sequence ID" value="MFC5405752.1"/>
    <property type="molecule type" value="Genomic_DNA"/>
</dbReference>
<dbReference type="GO" id="GO:0016787">
    <property type="term" value="F:hydrolase activity"/>
    <property type="evidence" value="ECO:0007669"/>
    <property type="project" value="UniProtKB-KW"/>
</dbReference>